<comment type="caution">
    <text evidence="1">The sequence shown here is derived from an EMBL/GenBank/DDBJ whole genome shotgun (WGS) entry which is preliminary data.</text>
</comment>
<proteinExistence type="predicted"/>
<gene>
    <name evidence="1" type="ORF">PSON_ATCC_30995.1.T0970199</name>
</gene>
<sequence>MDIKRNKIFILQNNEEYNQLQNKLEIDHSQSCHTQKQEGKMQIIIISLDSLSKMMDNIFLMQEFEN</sequence>
<organism evidence="1 2">
    <name type="scientific">Paramecium sonneborni</name>
    <dbReference type="NCBI Taxonomy" id="65129"/>
    <lineage>
        <taxon>Eukaryota</taxon>
        <taxon>Sar</taxon>
        <taxon>Alveolata</taxon>
        <taxon>Ciliophora</taxon>
        <taxon>Intramacronucleata</taxon>
        <taxon>Oligohymenophorea</taxon>
        <taxon>Peniculida</taxon>
        <taxon>Parameciidae</taxon>
        <taxon>Paramecium</taxon>
    </lineage>
</organism>
<reference evidence="1" key="1">
    <citation type="submission" date="2021-01" db="EMBL/GenBank/DDBJ databases">
        <authorList>
            <consortium name="Genoscope - CEA"/>
            <person name="William W."/>
        </authorList>
    </citation>
    <scope>NUCLEOTIDE SEQUENCE</scope>
</reference>
<protein>
    <submittedName>
        <fullName evidence="1">Uncharacterized protein</fullName>
    </submittedName>
</protein>
<dbReference type="AlphaFoldDB" id="A0A8S1Q830"/>
<evidence type="ECO:0000313" key="2">
    <source>
        <dbReference type="Proteomes" id="UP000692954"/>
    </source>
</evidence>
<dbReference type="Proteomes" id="UP000692954">
    <property type="component" value="Unassembled WGS sequence"/>
</dbReference>
<name>A0A8S1Q830_9CILI</name>
<keyword evidence="2" id="KW-1185">Reference proteome</keyword>
<accession>A0A8S1Q830</accession>
<evidence type="ECO:0000313" key="1">
    <source>
        <dbReference type="EMBL" id="CAD8111244.1"/>
    </source>
</evidence>
<dbReference type="EMBL" id="CAJJDN010000097">
    <property type="protein sequence ID" value="CAD8111244.1"/>
    <property type="molecule type" value="Genomic_DNA"/>
</dbReference>